<dbReference type="CDD" id="cd03887">
    <property type="entry name" value="M20_Acy1L2"/>
    <property type="match status" value="1"/>
</dbReference>
<dbReference type="PIRSF" id="PIRSF037226">
    <property type="entry name" value="Amidohydrolase_ACY1L2_prd"/>
    <property type="match status" value="1"/>
</dbReference>
<dbReference type="InterPro" id="IPR017144">
    <property type="entry name" value="Xaa-Arg_dipeptidase"/>
</dbReference>
<dbReference type="PANTHER" id="PTHR30575">
    <property type="entry name" value="PEPTIDASE M20"/>
    <property type="match status" value="1"/>
</dbReference>
<dbReference type="NCBIfam" id="TIGR01891">
    <property type="entry name" value="amidohydrolases"/>
    <property type="match status" value="1"/>
</dbReference>
<dbReference type="Gene3D" id="3.30.70.360">
    <property type="match status" value="1"/>
</dbReference>
<sequence>MTQIRDLSQPTTPDDAVQRLMAQETEERRATAAPPEALGESQGADAALRERLGAAVAALRGEILELSHDVHDHPEVGYTEHHAMAAVASLLERHGVAFEQGVYGMETALRAQIGSADAGAPTIAILCEYDALPGIGHGCGHNVMCANSVGAFLALAELEAAAPGTLPGRVILQTTPAEESDTAKERLALAGMLDGVDAAIQTHSYARDVVHQTWLGVRRMRAVFTGVPSHASSQPFMGRNALDAATLALTGIGLLRQQILPMDRVHAIVVDGGQVPNIIPERTELSLFVRSKHLETLKDLVGRVEDVLRGAALMTGTGLEILTPDYSSEMPVRPNGPLSAAWTRSQRERGRDPLPFGVLSETVAAGTDFGNVSQRVPGIHPLIGVTSGPAVALHTREMTAAAGSGTGDAAAVDGAYGLAAVALDWLVDPALREAVRADFEASGGAVDVARFWDN</sequence>
<dbReference type="Pfam" id="PF07687">
    <property type="entry name" value="M20_dimer"/>
    <property type="match status" value="1"/>
</dbReference>
<comment type="similarity">
    <text evidence="1">Belongs to the peptidase M20A family.</text>
</comment>
<feature type="region of interest" description="Disordered" evidence="2">
    <location>
        <begin position="21"/>
        <end position="44"/>
    </location>
</feature>
<gene>
    <name evidence="4" type="ORF">AXF14_05120</name>
</gene>
<dbReference type="InterPro" id="IPR017439">
    <property type="entry name" value="Amidohydrolase"/>
</dbReference>
<keyword evidence="5" id="KW-1185">Reference proteome</keyword>
<dbReference type="EMBL" id="CP014228">
    <property type="protein sequence ID" value="AMD87086.1"/>
    <property type="molecule type" value="Genomic_DNA"/>
</dbReference>
<dbReference type="InterPro" id="IPR002933">
    <property type="entry name" value="Peptidase_M20"/>
</dbReference>
<accession>A0A0X8JED6</accession>
<name>A0A0X8JED6_ACTRD</name>
<dbReference type="AlphaFoldDB" id="A0A0X8JED6"/>
<dbReference type="GO" id="GO:0071713">
    <property type="term" value="F:para-aminobenzoyl-glutamate hydrolase activity"/>
    <property type="evidence" value="ECO:0007669"/>
    <property type="project" value="TreeGrafter"/>
</dbReference>
<dbReference type="Pfam" id="PF01546">
    <property type="entry name" value="Peptidase_M20"/>
    <property type="match status" value="1"/>
</dbReference>
<dbReference type="Proteomes" id="UP000065220">
    <property type="component" value="Chromosome"/>
</dbReference>
<evidence type="ECO:0000259" key="3">
    <source>
        <dbReference type="Pfam" id="PF07687"/>
    </source>
</evidence>
<dbReference type="FunFam" id="3.30.70.360:FF:000004">
    <property type="entry name" value="Peptidase M20 domain-containing protein 2"/>
    <property type="match status" value="1"/>
</dbReference>
<dbReference type="InterPro" id="IPR052030">
    <property type="entry name" value="Peptidase_M20/M20A_hydrolases"/>
</dbReference>
<dbReference type="InterPro" id="IPR011650">
    <property type="entry name" value="Peptidase_M20_dimer"/>
</dbReference>
<protein>
    <recommendedName>
        <fullName evidence="1">Peptidase M20 domain-containing protein 2</fullName>
    </recommendedName>
</protein>
<organism evidence="4 5">
    <name type="scientific">Actinomyces radicidentis</name>
    <dbReference type="NCBI Taxonomy" id="111015"/>
    <lineage>
        <taxon>Bacteria</taxon>
        <taxon>Bacillati</taxon>
        <taxon>Actinomycetota</taxon>
        <taxon>Actinomycetes</taxon>
        <taxon>Actinomycetales</taxon>
        <taxon>Actinomycetaceae</taxon>
        <taxon>Actinomyces</taxon>
    </lineage>
</organism>
<dbReference type="OrthoDB" id="9781032at2"/>
<dbReference type="Gene3D" id="3.40.630.10">
    <property type="entry name" value="Zn peptidases"/>
    <property type="match status" value="1"/>
</dbReference>
<dbReference type="STRING" id="111015.AXF14_05120"/>
<dbReference type="KEGG" id="ard:AXF14_05120"/>
<dbReference type="GO" id="GO:0005737">
    <property type="term" value="C:cytoplasm"/>
    <property type="evidence" value="ECO:0007669"/>
    <property type="project" value="TreeGrafter"/>
</dbReference>
<feature type="domain" description="Peptidase M20 dimerisation" evidence="3">
    <location>
        <begin position="216"/>
        <end position="310"/>
    </location>
</feature>
<dbReference type="GO" id="GO:0016805">
    <property type="term" value="F:dipeptidase activity"/>
    <property type="evidence" value="ECO:0007669"/>
    <property type="project" value="InterPro"/>
</dbReference>
<dbReference type="SUPFAM" id="SSF55031">
    <property type="entry name" value="Bacterial exopeptidase dimerisation domain"/>
    <property type="match status" value="1"/>
</dbReference>
<dbReference type="InterPro" id="IPR036264">
    <property type="entry name" value="Bact_exopeptidase_dim_dom"/>
</dbReference>
<evidence type="ECO:0000313" key="5">
    <source>
        <dbReference type="Proteomes" id="UP000065220"/>
    </source>
</evidence>
<reference evidence="5" key="1">
    <citation type="submission" date="2016-02" db="EMBL/GenBank/DDBJ databases">
        <authorList>
            <person name="Holder M.E."/>
            <person name="Ajami N.J."/>
            <person name="Petrosino J.F."/>
        </authorList>
    </citation>
    <scope>NUCLEOTIDE SEQUENCE [LARGE SCALE GENOMIC DNA]</scope>
    <source>
        <strain evidence="5">CCUG 36733</strain>
    </source>
</reference>
<dbReference type="RefSeq" id="WP_067941391.1">
    <property type="nucleotide sequence ID" value="NZ_CP014228.1"/>
</dbReference>
<dbReference type="SUPFAM" id="SSF53187">
    <property type="entry name" value="Zn-dependent exopeptidases"/>
    <property type="match status" value="1"/>
</dbReference>
<evidence type="ECO:0000256" key="1">
    <source>
        <dbReference type="PIRNR" id="PIRNR037226"/>
    </source>
</evidence>
<dbReference type="PANTHER" id="PTHR30575:SF0">
    <property type="entry name" value="XAA-ARG DIPEPTIDASE"/>
    <property type="match status" value="1"/>
</dbReference>
<dbReference type="GO" id="GO:0046657">
    <property type="term" value="P:folic acid catabolic process"/>
    <property type="evidence" value="ECO:0007669"/>
    <property type="project" value="TreeGrafter"/>
</dbReference>
<evidence type="ECO:0000313" key="4">
    <source>
        <dbReference type="EMBL" id="AMD87086.1"/>
    </source>
</evidence>
<proteinExistence type="inferred from homology"/>
<evidence type="ECO:0000256" key="2">
    <source>
        <dbReference type="SAM" id="MobiDB-lite"/>
    </source>
</evidence>